<feature type="region of interest" description="Disordered" evidence="1">
    <location>
        <begin position="83"/>
        <end position="134"/>
    </location>
</feature>
<sequence>MARKPGAVASRRVCPPGWANLHGANNVKRLAARLRQSFLIKSPQRIGDRRLYGAIAEVGPIQRILDNFAGARTTPCYEHLCAPPGVDARTKGRKRPGNRPQGSETRTLRPRITPAPRSDRAAQISNSFPKPDKEMAIRLSRGRSRRVAPLSPDVCAEREQNAVSGARRARPEIRPARPDLGLHYASAPRRSPPGVKPFLRARRWSGTRARPRRSVVTARRAIAHKLAA</sequence>
<evidence type="ECO:0000256" key="1">
    <source>
        <dbReference type="SAM" id="MobiDB-lite"/>
    </source>
</evidence>
<gene>
    <name evidence="2" type="ORF">EVAR_19082_1</name>
</gene>
<dbReference type="AlphaFoldDB" id="A0A4C1UQW3"/>
<reference evidence="2 3" key="1">
    <citation type="journal article" date="2019" name="Commun. Biol.">
        <title>The bagworm genome reveals a unique fibroin gene that provides high tensile strength.</title>
        <authorList>
            <person name="Kono N."/>
            <person name="Nakamura H."/>
            <person name="Ohtoshi R."/>
            <person name="Tomita M."/>
            <person name="Numata K."/>
            <person name="Arakawa K."/>
        </authorList>
    </citation>
    <scope>NUCLEOTIDE SEQUENCE [LARGE SCALE GENOMIC DNA]</scope>
</reference>
<organism evidence="2 3">
    <name type="scientific">Eumeta variegata</name>
    <name type="common">Bagworm moth</name>
    <name type="synonym">Eumeta japonica</name>
    <dbReference type="NCBI Taxonomy" id="151549"/>
    <lineage>
        <taxon>Eukaryota</taxon>
        <taxon>Metazoa</taxon>
        <taxon>Ecdysozoa</taxon>
        <taxon>Arthropoda</taxon>
        <taxon>Hexapoda</taxon>
        <taxon>Insecta</taxon>
        <taxon>Pterygota</taxon>
        <taxon>Neoptera</taxon>
        <taxon>Endopterygota</taxon>
        <taxon>Lepidoptera</taxon>
        <taxon>Glossata</taxon>
        <taxon>Ditrysia</taxon>
        <taxon>Tineoidea</taxon>
        <taxon>Psychidae</taxon>
        <taxon>Oiketicinae</taxon>
        <taxon>Eumeta</taxon>
    </lineage>
</organism>
<comment type="caution">
    <text evidence="2">The sequence shown here is derived from an EMBL/GenBank/DDBJ whole genome shotgun (WGS) entry which is preliminary data.</text>
</comment>
<protein>
    <submittedName>
        <fullName evidence="2">Uncharacterized protein</fullName>
    </submittedName>
</protein>
<dbReference type="EMBL" id="BGZK01000204">
    <property type="protein sequence ID" value="GBP28234.1"/>
    <property type="molecule type" value="Genomic_DNA"/>
</dbReference>
<keyword evidence="3" id="KW-1185">Reference proteome</keyword>
<evidence type="ECO:0000313" key="2">
    <source>
        <dbReference type="EMBL" id="GBP28234.1"/>
    </source>
</evidence>
<accession>A0A4C1UQW3</accession>
<proteinExistence type="predicted"/>
<dbReference type="Proteomes" id="UP000299102">
    <property type="component" value="Unassembled WGS sequence"/>
</dbReference>
<evidence type="ECO:0000313" key="3">
    <source>
        <dbReference type="Proteomes" id="UP000299102"/>
    </source>
</evidence>
<name>A0A4C1UQW3_EUMVA</name>